<keyword evidence="3 6" id="KW-0732">Signal</keyword>
<accession>A0A2P8FPG9</accession>
<evidence type="ECO:0000256" key="2">
    <source>
        <dbReference type="ARBA" id="ARBA00006275"/>
    </source>
</evidence>
<feature type="domain" description="SusD-like N-terminal" evidence="8">
    <location>
        <begin position="22"/>
        <end position="221"/>
    </location>
</feature>
<keyword evidence="10" id="KW-1185">Reference proteome</keyword>
<evidence type="ECO:0000256" key="4">
    <source>
        <dbReference type="ARBA" id="ARBA00023136"/>
    </source>
</evidence>
<evidence type="ECO:0000256" key="1">
    <source>
        <dbReference type="ARBA" id="ARBA00004442"/>
    </source>
</evidence>
<evidence type="ECO:0000259" key="8">
    <source>
        <dbReference type="Pfam" id="PF14322"/>
    </source>
</evidence>
<protein>
    <submittedName>
        <fullName evidence="9">SusD-like starch-binding protein associating with outer membrane</fullName>
    </submittedName>
</protein>
<gene>
    <name evidence="9" type="ORF">CLV60_116111</name>
</gene>
<comment type="similarity">
    <text evidence="2">Belongs to the SusD family.</text>
</comment>
<dbReference type="Pfam" id="PF07980">
    <property type="entry name" value="SusD_RagB"/>
    <property type="match status" value="1"/>
</dbReference>
<comment type="subcellular location">
    <subcellularLocation>
        <location evidence="1">Cell outer membrane</location>
    </subcellularLocation>
</comment>
<evidence type="ECO:0000256" key="5">
    <source>
        <dbReference type="ARBA" id="ARBA00023237"/>
    </source>
</evidence>
<dbReference type="EMBL" id="PYAS01000016">
    <property type="protein sequence ID" value="PSL23555.1"/>
    <property type="molecule type" value="Genomic_DNA"/>
</dbReference>
<dbReference type="PROSITE" id="PS51257">
    <property type="entry name" value="PROKAR_LIPOPROTEIN"/>
    <property type="match status" value="1"/>
</dbReference>
<keyword evidence="5" id="KW-0998">Cell outer membrane</keyword>
<feature type="chain" id="PRO_5015139221" evidence="6">
    <location>
        <begin position="20"/>
        <end position="494"/>
    </location>
</feature>
<name>A0A2P8FPG9_9BACT</name>
<dbReference type="OrthoDB" id="636214at2"/>
<dbReference type="InterPro" id="IPR011990">
    <property type="entry name" value="TPR-like_helical_dom_sf"/>
</dbReference>
<feature type="domain" description="RagB/SusD" evidence="7">
    <location>
        <begin position="343"/>
        <end position="494"/>
    </location>
</feature>
<evidence type="ECO:0000256" key="3">
    <source>
        <dbReference type="ARBA" id="ARBA00022729"/>
    </source>
</evidence>
<keyword evidence="4" id="KW-0472">Membrane</keyword>
<sequence>MKKITILLLSGLLLTGAGCSDYLDEDTTGLLYGPNVLSTQDGLESALTGAYKGLANQWTYGFLHPSANAAVLGADDVTTHPASNKADWREFDQFNVSTTNQRSNAVYNGCYKAIQGANNVVNNYQKTVGTKATIDIIVGEAHFIRAFSYYWLTRFWGNIPLILAGEYSDDLLTVKKSTPQEVYDLIVADLKVAETNLPNAKRDPGRPNKGSAKAFLADVYLTMAGWPLKQTDKYDLAAAKAKEVIDNAATYGFELLPTFAAVFENDPASPGTKEAVFQISGYLGGSGTANATYGNTTMPGEEGGWDDMFAELNFFRDFPAGPRKDATFRTEFGLGATKIPWQNSLTKHPYYQKWYIKGNIVTSSISLPSVMMRYPHVLTIYAEAKARGTGGPDQAAYDALNKVRLRGRAAGTKALAPGDGLTAAQFADEVVQERAWEFACERTRWFDLVRLERVEEANAKKSADDLQPIKPIVKANYWFPLPYTDTSINPNLNQ</sequence>
<dbReference type="AlphaFoldDB" id="A0A2P8FPG9"/>
<organism evidence="9 10">
    <name type="scientific">Dyadobacter jiangsuensis</name>
    <dbReference type="NCBI Taxonomy" id="1591085"/>
    <lineage>
        <taxon>Bacteria</taxon>
        <taxon>Pseudomonadati</taxon>
        <taxon>Bacteroidota</taxon>
        <taxon>Cytophagia</taxon>
        <taxon>Cytophagales</taxon>
        <taxon>Spirosomataceae</taxon>
        <taxon>Dyadobacter</taxon>
    </lineage>
</organism>
<evidence type="ECO:0000256" key="6">
    <source>
        <dbReference type="SAM" id="SignalP"/>
    </source>
</evidence>
<dbReference type="Pfam" id="PF14322">
    <property type="entry name" value="SusD-like_3"/>
    <property type="match status" value="1"/>
</dbReference>
<dbReference type="Proteomes" id="UP000241964">
    <property type="component" value="Unassembled WGS sequence"/>
</dbReference>
<dbReference type="SUPFAM" id="SSF48452">
    <property type="entry name" value="TPR-like"/>
    <property type="match status" value="1"/>
</dbReference>
<dbReference type="GO" id="GO:0009279">
    <property type="term" value="C:cell outer membrane"/>
    <property type="evidence" value="ECO:0007669"/>
    <property type="project" value="UniProtKB-SubCell"/>
</dbReference>
<reference evidence="9 10" key="1">
    <citation type="submission" date="2018-03" db="EMBL/GenBank/DDBJ databases">
        <title>Genomic Encyclopedia of Archaeal and Bacterial Type Strains, Phase II (KMG-II): from individual species to whole genera.</title>
        <authorList>
            <person name="Goeker M."/>
        </authorList>
    </citation>
    <scope>NUCLEOTIDE SEQUENCE [LARGE SCALE GENOMIC DNA]</scope>
    <source>
        <strain evidence="9 10">DSM 29057</strain>
    </source>
</reference>
<dbReference type="InterPro" id="IPR033985">
    <property type="entry name" value="SusD-like_N"/>
</dbReference>
<evidence type="ECO:0000313" key="10">
    <source>
        <dbReference type="Proteomes" id="UP000241964"/>
    </source>
</evidence>
<dbReference type="CDD" id="cd08977">
    <property type="entry name" value="SusD"/>
    <property type="match status" value="1"/>
</dbReference>
<comment type="caution">
    <text evidence="9">The sequence shown here is derived from an EMBL/GenBank/DDBJ whole genome shotgun (WGS) entry which is preliminary data.</text>
</comment>
<evidence type="ECO:0000313" key="9">
    <source>
        <dbReference type="EMBL" id="PSL23555.1"/>
    </source>
</evidence>
<proteinExistence type="inferred from homology"/>
<dbReference type="InterPro" id="IPR012944">
    <property type="entry name" value="SusD_RagB_dom"/>
</dbReference>
<feature type="signal peptide" evidence="6">
    <location>
        <begin position="1"/>
        <end position="19"/>
    </location>
</feature>
<dbReference type="RefSeq" id="WP_106598676.1">
    <property type="nucleotide sequence ID" value="NZ_PYAS01000016.1"/>
</dbReference>
<dbReference type="Gene3D" id="1.25.40.390">
    <property type="match status" value="1"/>
</dbReference>
<evidence type="ECO:0000259" key="7">
    <source>
        <dbReference type="Pfam" id="PF07980"/>
    </source>
</evidence>